<evidence type="ECO:0000313" key="2">
    <source>
        <dbReference type="Proteomes" id="UP000033722"/>
    </source>
</evidence>
<name>A0A0F3Q0V9_ANAPH</name>
<protein>
    <submittedName>
        <fullName evidence="1">Uncharacterized protein</fullName>
    </submittedName>
</protein>
<sequence length="48" mass="5639">MILRSFEYNYSLVFFWNAMCLIKKKLALGWDALLSTFHALYVPFFASA</sequence>
<comment type="caution">
    <text evidence="1">The sequence shown here is derived from an EMBL/GenBank/DDBJ whole genome shotgun (WGS) entry which is preliminary data.</text>
</comment>
<gene>
    <name evidence="1" type="ORF">APHCRT_0857</name>
</gene>
<dbReference type="PATRIC" id="fig|1359157.3.peg.580"/>
<accession>A0A0F3Q0V9</accession>
<dbReference type="AlphaFoldDB" id="A0A0F3Q0V9"/>
<dbReference type="Proteomes" id="UP000033722">
    <property type="component" value="Unassembled WGS sequence"/>
</dbReference>
<organism evidence="1 2">
    <name type="scientific">Anaplasma phagocytophilum str. CRT53-1</name>
    <dbReference type="NCBI Taxonomy" id="1359157"/>
    <lineage>
        <taxon>Bacteria</taxon>
        <taxon>Pseudomonadati</taxon>
        <taxon>Pseudomonadota</taxon>
        <taxon>Alphaproteobacteria</taxon>
        <taxon>Rickettsiales</taxon>
        <taxon>Anaplasmataceae</taxon>
        <taxon>Anaplasma</taxon>
        <taxon>phagocytophilum group</taxon>
    </lineage>
</organism>
<evidence type="ECO:0000313" key="1">
    <source>
        <dbReference type="EMBL" id="KJV85892.1"/>
    </source>
</evidence>
<reference evidence="1 2" key="1">
    <citation type="submission" date="2015-01" db="EMBL/GenBank/DDBJ databases">
        <title>Genome Sequencing of Rickettsiales.</title>
        <authorList>
            <person name="Daugherty S.C."/>
            <person name="Su Q."/>
            <person name="Abolude K."/>
            <person name="Beier-Sexton M."/>
            <person name="Carlyon J.A."/>
            <person name="Carter R."/>
            <person name="Day N.P."/>
            <person name="Dumler S.J."/>
            <person name="Dyachenko V."/>
            <person name="Godinez A."/>
            <person name="Kurtti T.J."/>
            <person name="Lichay M."/>
            <person name="Mullins K.E."/>
            <person name="Ott S."/>
            <person name="Pappas-Brown V."/>
            <person name="Paris D.H."/>
            <person name="Patel P."/>
            <person name="Richards A.L."/>
            <person name="Sadzewicz L."/>
            <person name="Sears K."/>
            <person name="Seidman D."/>
            <person name="Sengamalay N."/>
            <person name="Stenos J."/>
            <person name="Tallon L.J."/>
            <person name="Vincent G."/>
            <person name="Fraser C.M."/>
            <person name="Munderloh U."/>
            <person name="Dunning-Hotopp J.C."/>
        </authorList>
    </citation>
    <scope>NUCLEOTIDE SEQUENCE [LARGE SCALE GENOMIC DNA]</scope>
    <source>
        <strain evidence="1 2">CRT53-1</strain>
    </source>
</reference>
<dbReference type="EMBL" id="LAOD01000018">
    <property type="protein sequence ID" value="KJV85892.1"/>
    <property type="molecule type" value="Genomic_DNA"/>
</dbReference>
<proteinExistence type="predicted"/>